<dbReference type="AlphaFoldDB" id="D6STG1"/>
<dbReference type="EMBL" id="ACJN02000003">
    <property type="protein sequence ID" value="EFI33977.1"/>
    <property type="molecule type" value="Genomic_DNA"/>
</dbReference>
<gene>
    <name evidence="1" type="ORF">Dthio_PD1316</name>
</gene>
<dbReference type="RefSeq" id="WP_008871326.1">
    <property type="nucleotide sequence ID" value="NZ_ACJN02000003.1"/>
</dbReference>
<proteinExistence type="predicted"/>
<protein>
    <recommendedName>
        <fullName evidence="3">Lipoprotein</fullName>
    </recommendedName>
</protein>
<evidence type="ECO:0008006" key="3">
    <source>
        <dbReference type="Google" id="ProtNLM"/>
    </source>
</evidence>
<dbReference type="Proteomes" id="UP000005496">
    <property type="component" value="Unassembled WGS sequence"/>
</dbReference>
<reference evidence="1" key="1">
    <citation type="submission" date="2010-05" db="EMBL/GenBank/DDBJ databases">
        <title>The draft genome of Desulfonatronospira thiodismutans ASO3-1.</title>
        <authorList>
            <consortium name="US DOE Joint Genome Institute (JGI-PGF)"/>
            <person name="Lucas S."/>
            <person name="Copeland A."/>
            <person name="Lapidus A."/>
            <person name="Cheng J.-F."/>
            <person name="Bruce D."/>
            <person name="Goodwin L."/>
            <person name="Pitluck S."/>
            <person name="Chertkov O."/>
            <person name="Brettin T."/>
            <person name="Detter J.C."/>
            <person name="Han C."/>
            <person name="Land M.L."/>
            <person name="Hauser L."/>
            <person name="Kyrpides N."/>
            <person name="Mikhailova N."/>
            <person name="Muyzer G."/>
            <person name="Woyke T."/>
        </authorList>
    </citation>
    <scope>NUCLEOTIDE SEQUENCE [LARGE SCALE GENOMIC DNA]</scope>
    <source>
        <strain evidence="1">ASO3-1</strain>
    </source>
</reference>
<organism evidence="1 2">
    <name type="scientific">Desulfonatronospira thiodismutans ASO3-1</name>
    <dbReference type="NCBI Taxonomy" id="555779"/>
    <lineage>
        <taxon>Bacteria</taxon>
        <taxon>Pseudomonadati</taxon>
        <taxon>Thermodesulfobacteriota</taxon>
        <taxon>Desulfovibrionia</taxon>
        <taxon>Desulfovibrionales</taxon>
        <taxon>Desulfonatronovibrionaceae</taxon>
        <taxon>Desulfonatronospira</taxon>
    </lineage>
</organism>
<accession>D6STG1</accession>
<dbReference type="OrthoDB" id="5518255at2"/>
<evidence type="ECO:0000313" key="1">
    <source>
        <dbReference type="EMBL" id="EFI33977.1"/>
    </source>
</evidence>
<dbReference type="PROSITE" id="PS51257">
    <property type="entry name" value="PROKAR_LIPOPROTEIN"/>
    <property type="match status" value="1"/>
</dbReference>
<keyword evidence="2" id="KW-1185">Reference proteome</keyword>
<dbReference type="eggNOG" id="ENOG5031XBJ">
    <property type="taxonomic scope" value="Bacteria"/>
</dbReference>
<comment type="caution">
    <text evidence="1">The sequence shown here is derived from an EMBL/GenBank/DDBJ whole genome shotgun (WGS) entry which is preliminary data.</text>
</comment>
<sequence length="193" mass="22429">MPPWGKITIFLVLALLLAGCRGHKAAEFLWPDLGDPYVQTTNEWTRKDSLHSGLDTEIIARATYKSPEWMQAYIKKRAEVYGLTSDEKVQLRQNLEDSLEHETRFFLALAKGHKARGSLKFDDPLWSIFLLHEGRKIYPLEIRESREPLAKLESFYPYVNRWQDHYVLRFPPVNGDSIDLVMSGPLGRVELNW</sequence>
<evidence type="ECO:0000313" key="2">
    <source>
        <dbReference type="Proteomes" id="UP000005496"/>
    </source>
</evidence>
<name>D6STG1_9BACT</name>